<sequence>MARVAAEGTHRLPQCSEPSATAAPRGIARASGLAGPWAPESEMRDSSGSLGWFGSK</sequence>
<keyword evidence="3" id="KW-1185">Reference proteome</keyword>
<name>A0A9X9PUJ3_GULGU</name>
<evidence type="ECO:0000256" key="1">
    <source>
        <dbReference type="SAM" id="MobiDB-lite"/>
    </source>
</evidence>
<feature type="region of interest" description="Disordered" evidence="1">
    <location>
        <begin position="1"/>
        <end position="56"/>
    </location>
</feature>
<evidence type="ECO:0000313" key="2">
    <source>
        <dbReference type="EMBL" id="VCW66993.1"/>
    </source>
</evidence>
<protein>
    <submittedName>
        <fullName evidence="2">Uncharacterized protein</fullName>
    </submittedName>
</protein>
<evidence type="ECO:0000313" key="3">
    <source>
        <dbReference type="Proteomes" id="UP000269945"/>
    </source>
</evidence>
<feature type="non-terminal residue" evidence="2">
    <location>
        <position position="56"/>
    </location>
</feature>
<reference evidence="2 3" key="1">
    <citation type="submission" date="2018-10" db="EMBL/GenBank/DDBJ databases">
        <authorList>
            <person name="Ekblom R."/>
            <person name="Jareborg N."/>
        </authorList>
    </citation>
    <scope>NUCLEOTIDE SEQUENCE [LARGE SCALE GENOMIC DNA]</scope>
    <source>
        <tissue evidence="2">Muscle</tissue>
    </source>
</reference>
<dbReference type="EMBL" id="CYRY02002314">
    <property type="protein sequence ID" value="VCW66993.1"/>
    <property type="molecule type" value="Genomic_DNA"/>
</dbReference>
<dbReference type="AlphaFoldDB" id="A0A9X9PUJ3"/>
<gene>
    <name evidence="2" type="ORF">BN2614_LOCUS6</name>
</gene>
<accession>A0A9X9PUJ3</accession>
<organism evidence="2 3">
    <name type="scientific">Gulo gulo</name>
    <name type="common">Wolverine</name>
    <name type="synonym">Gluton</name>
    <dbReference type="NCBI Taxonomy" id="48420"/>
    <lineage>
        <taxon>Eukaryota</taxon>
        <taxon>Metazoa</taxon>
        <taxon>Chordata</taxon>
        <taxon>Craniata</taxon>
        <taxon>Vertebrata</taxon>
        <taxon>Euteleostomi</taxon>
        <taxon>Mammalia</taxon>
        <taxon>Eutheria</taxon>
        <taxon>Laurasiatheria</taxon>
        <taxon>Carnivora</taxon>
        <taxon>Caniformia</taxon>
        <taxon>Musteloidea</taxon>
        <taxon>Mustelidae</taxon>
        <taxon>Guloninae</taxon>
        <taxon>Gulo</taxon>
    </lineage>
</organism>
<comment type="caution">
    <text evidence="2">The sequence shown here is derived from an EMBL/GenBank/DDBJ whole genome shotgun (WGS) entry which is preliminary data.</text>
</comment>
<dbReference type="Proteomes" id="UP000269945">
    <property type="component" value="Unassembled WGS sequence"/>
</dbReference>
<proteinExistence type="predicted"/>